<dbReference type="AlphaFoldDB" id="A0A848J896"/>
<sequence>MLLTGFYHDYRKGWHKAGKPTGHEAFRQDNKLPVRRTMDDLDYDNDDRVEYTRPYDNLHAAWCMSSRDSKYASAGCQVIVGYPKCQSRHDSNLKPLPETGPWKYFRENAYNIDQDSFNYMLLTGWDAKRVSASGNKKMSSRLRYGSTGNLVSEAQKALKAKNFYEGKIDGDFGSRTLRSVLEFQEANFGKDSDDGIIGPLTASALNMSWE</sequence>
<dbReference type="SUPFAM" id="SSF47090">
    <property type="entry name" value="PGBD-like"/>
    <property type="match status" value="1"/>
</dbReference>
<evidence type="ECO:0000313" key="3">
    <source>
        <dbReference type="Proteomes" id="UP000559010"/>
    </source>
</evidence>
<dbReference type="InterPro" id="IPR036365">
    <property type="entry name" value="PGBD-like_sf"/>
</dbReference>
<protein>
    <recommendedName>
        <fullName evidence="1">Peptidoglycan binding-like domain-containing protein</fullName>
    </recommendedName>
</protein>
<comment type="caution">
    <text evidence="2">The sequence shown here is derived from an EMBL/GenBank/DDBJ whole genome shotgun (WGS) entry which is preliminary data.</text>
</comment>
<accession>A0A848J896</accession>
<organism evidence="2 3">
    <name type="scientific">Marinigracilibium pacificum</name>
    <dbReference type="NCBI Taxonomy" id="2729599"/>
    <lineage>
        <taxon>Bacteria</taxon>
        <taxon>Pseudomonadati</taxon>
        <taxon>Bacteroidota</taxon>
        <taxon>Cytophagia</taxon>
        <taxon>Cytophagales</taxon>
        <taxon>Flammeovirgaceae</taxon>
        <taxon>Marinigracilibium</taxon>
    </lineage>
</organism>
<proteinExistence type="predicted"/>
<evidence type="ECO:0000313" key="2">
    <source>
        <dbReference type="EMBL" id="NMM49292.1"/>
    </source>
</evidence>
<dbReference type="EMBL" id="JABBNU010000007">
    <property type="protein sequence ID" value="NMM49292.1"/>
    <property type="molecule type" value="Genomic_DNA"/>
</dbReference>
<keyword evidence="3" id="KW-1185">Reference proteome</keyword>
<dbReference type="InterPro" id="IPR036366">
    <property type="entry name" value="PGBDSf"/>
</dbReference>
<dbReference type="Proteomes" id="UP000559010">
    <property type="component" value="Unassembled WGS sequence"/>
</dbReference>
<dbReference type="Gene3D" id="1.10.101.10">
    <property type="entry name" value="PGBD-like superfamily/PGBD"/>
    <property type="match status" value="1"/>
</dbReference>
<name>A0A848J896_9BACT</name>
<dbReference type="InterPro" id="IPR002477">
    <property type="entry name" value="Peptidoglycan-bd-like"/>
</dbReference>
<evidence type="ECO:0000259" key="1">
    <source>
        <dbReference type="Pfam" id="PF01471"/>
    </source>
</evidence>
<gene>
    <name evidence="2" type="ORF">HH304_12850</name>
</gene>
<reference evidence="2 3" key="1">
    <citation type="submission" date="2020-04" db="EMBL/GenBank/DDBJ databases">
        <title>Flammeovirgaceae bacterium KN852 isolated from deep sea.</title>
        <authorList>
            <person name="Zhang D.-C."/>
        </authorList>
    </citation>
    <scope>NUCLEOTIDE SEQUENCE [LARGE SCALE GENOMIC DNA]</scope>
    <source>
        <strain evidence="2 3">KN852</strain>
    </source>
</reference>
<dbReference type="Pfam" id="PF01471">
    <property type="entry name" value="PG_binding_1"/>
    <property type="match status" value="1"/>
</dbReference>
<feature type="domain" description="Peptidoglycan binding-like" evidence="1">
    <location>
        <begin position="147"/>
        <end position="205"/>
    </location>
</feature>